<dbReference type="CDD" id="cd07182">
    <property type="entry name" value="RNase_HII_bacteria_HII_like"/>
    <property type="match status" value="1"/>
</dbReference>
<evidence type="ECO:0000256" key="3">
    <source>
        <dbReference type="ARBA" id="ARBA00004065"/>
    </source>
</evidence>
<dbReference type="EMBL" id="JAVDUJ010000001">
    <property type="protein sequence ID" value="MDR6939096.1"/>
    <property type="molecule type" value="Genomic_DNA"/>
</dbReference>
<evidence type="ECO:0000313" key="16">
    <source>
        <dbReference type="Proteomes" id="UP001266099"/>
    </source>
</evidence>
<dbReference type="InterPro" id="IPR001352">
    <property type="entry name" value="RNase_HII/HIII"/>
</dbReference>
<keyword evidence="7 12" id="KW-0540">Nuclease</keyword>
<accession>A0ABU1T148</accession>
<evidence type="ECO:0000313" key="15">
    <source>
        <dbReference type="EMBL" id="MDR6939096.1"/>
    </source>
</evidence>
<protein>
    <recommendedName>
        <fullName evidence="13">Ribonuclease</fullName>
        <ecNumber evidence="13">3.1.26.4</ecNumber>
    </recommendedName>
</protein>
<feature type="binding site" evidence="12">
    <location>
        <position position="49"/>
    </location>
    <ligand>
        <name>a divalent metal cation</name>
        <dbReference type="ChEBI" id="CHEBI:60240"/>
    </ligand>
</feature>
<dbReference type="RefSeq" id="WP_309955458.1">
    <property type="nucleotide sequence ID" value="NZ_CP136414.1"/>
</dbReference>
<gene>
    <name evidence="15" type="ORF">J2S36_000639</name>
</gene>
<comment type="cofactor">
    <cofactor evidence="12">
        <name>Mn(2+)</name>
        <dbReference type="ChEBI" id="CHEBI:29035"/>
    </cofactor>
    <cofactor evidence="12">
        <name>Mg(2+)</name>
        <dbReference type="ChEBI" id="CHEBI:18420"/>
    </cofactor>
    <text evidence="12">Manganese or magnesium. Binds 1 divalent metal ion per monomer in the absence of substrate. May bind a second metal ion after substrate binding.</text>
</comment>
<dbReference type="SUPFAM" id="SSF53098">
    <property type="entry name" value="Ribonuclease H-like"/>
    <property type="match status" value="1"/>
</dbReference>
<comment type="catalytic activity">
    <reaction evidence="1 12 13">
        <text>Endonucleolytic cleavage to 5'-phosphomonoester.</text>
        <dbReference type="EC" id="3.1.26.4"/>
    </reaction>
</comment>
<dbReference type="Proteomes" id="UP001266099">
    <property type="component" value="Unassembled WGS sequence"/>
</dbReference>
<dbReference type="Gene3D" id="3.30.420.10">
    <property type="entry name" value="Ribonuclease H-like superfamily/Ribonuclease H"/>
    <property type="match status" value="1"/>
</dbReference>
<dbReference type="PANTHER" id="PTHR10954:SF18">
    <property type="entry name" value="RIBONUCLEASE HII"/>
    <property type="match status" value="1"/>
</dbReference>
<keyword evidence="10 12" id="KW-0378">Hydrolase</keyword>
<dbReference type="PANTHER" id="PTHR10954">
    <property type="entry name" value="RIBONUCLEASE H2 SUBUNIT A"/>
    <property type="match status" value="1"/>
</dbReference>
<keyword evidence="8 12" id="KW-0479">Metal-binding</keyword>
<evidence type="ECO:0000256" key="10">
    <source>
        <dbReference type="ARBA" id="ARBA00022801"/>
    </source>
</evidence>
<evidence type="ECO:0000256" key="13">
    <source>
        <dbReference type="RuleBase" id="RU003515"/>
    </source>
</evidence>
<organism evidence="15 16">
    <name type="scientific">Arcanobacterium hippocoleae</name>
    <dbReference type="NCBI Taxonomy" id="149017"/>
    <lineage>
        <taxon>Bacteria</taxon>
        <taxon>Bacillati</taxon>
        <taxon>Actinomycetota</taxon>
        <taxon>Actinomycetes</taxon>
        <taxon>Actinomycetales</taxon>
        <taxon>Actinomycetaceae</taxon>
        <taxon>Arcanobacterium</taxon>
    </lineage>
</organism>
<dbReference type="PROSITE" id="PS51975">
    <property type="entry name" value="RNASE_H_2"/>
    <property type="match status" value="1"/>
</dbReference>
<dbReference type="InterPro" id="IPR022898">
    <property type="entry name" value="RNase_HII"/>
</dbReference>
<feature type="binding site" evidence="12">
    <location>
        <position position="50"/>
    </location>
    <ligand>
        <name>a divalent metal cation</name>
        <dbReference type="ChEBI" id="CHEBI:60240"/>
    </ligand>
</feature>
<feature type="binding site" evidence="12">
    <location>
        <position position="147"/>
    </location>
    <ligand>
        <name>a divalent metal cation</name>
        <dbReference type="ChEBI" id="CHEBI:60240"/>
    </ligand>
</feature>
<dbReference type="InterPro" id="IPR024567">
    <property type="entry name" value="RNase_HII/HIII_dom"/>
</dbReference>
<evidence type="ECO:0000256" key="11">
    <source>
        <dbReference type="ARBA" id="ARBA00023211"/>
    </source>
</evidence>
<comment type="caution">
    <text evidence="15">The sequence shown here is derived from an EMBL/GenBank/DDBJ whole genome shotgun (WGS) entry which is preliminary data.</text>
</comment>
<evidence type="ECO:0000256" key="9">
    <source>
        <dbReference type="ARBA" id="ARBA00022759"/>
    </source>
</evidence>
<name>A0ABU1T148_9ACTO</name>
<dbReference type="InterPro" id="IPR036397">
    <property type="entry name" value="RNaseH_sf"/>
</dbReference>
<keyword evidence="11" id="KW-0464">Manganese</keyword>
<evidence type="ECO:0000256" key="4">
    <source>
        <dbReference type="ARBA" id="ARBA00004496"/>
    </source>
</evidence>
<evidence type="ECO:0000256" key="7">
    <source>
        <dbReference type="ARBA" id="ARBA00022722"/>
    </source>
</evidence>
<sequence length="245" mass="26639">MEKFHTAEPTLGIRTRQTPKRIMPTRQLELSLLAELSLHQPNAILAGVDEVGRGALAGPVSVGIALINIATTDEFPEKLRDSKQLSPSVREALMIPIRQWVLAGAVGSATAAEIDQHGIMAGLRIAAADAVNKLGTAGYQIDGVLLDGSHNWWVGRDLFAPETQLPDVPVRTVVKGDAQCAVIAAASVLAKVERDHYMEKISPKYPHYDWGRNKGYASVRHIAGLREFGPCEFHRTSWKLPGVAK</sequence>
<dbReference type="EC" id="3.1.26.4" evidence="13"/>
<keyword evidence="16" id="KW-1185">Reference proteome</keyword>
<feature type="domain" description="RNase H type-2" evidence="14">
    <location>
        <begin position="43"/>
        <end position="245"/>
    </location>
</feature>
<evidence type="ECO:0000256" key="8">
    <source>
        <dbReference type="ARBA" id="ARBA00022723"/>
    </source>
</evidence>
<evidence type="ECO:0000256" key="12">
    <source>
        <dbReference type="PROSITE-ProRule" id="PRU01319"/>
    </source>
</evidence>
<comment type="similarity">
    <text evidence="5 13">Belongs to the RNase HII family.</text>
</comment>
<dbReference type="Pfam" id="PF01351">
    <property type="entry name" value="RNase_HII"/>
    <property type="match status" value="1"/>
</dbReference>
<evidence type="ECO:0000259" key="14">
    <source>
        <dbReference type="PROSITE" id="PS51975"/>
    </source>
</evidence>
<dbReference type="InterPro" id="IPR012337">
    <property type="entry name" value="RNaseH-like_sf"/>
</dbReference>
<comment type="function">
    <text evidence="3 13">Endonuclease that specifically degrades the RNA of RNA-DNA hybrids.</text>
</comment>
<comment type="subcellular location">
    <subcellularLocation>
        <location evidence="4">Cytoplasm</location>
    </subcellularLocation>
</comment>
<evidence type="ECO:0000256" key="1">
    <source>
        <dbReference type="ARBA" id="ARBA00000077"/>
    </source>
</evidence>
<reference evidence="15 16" key="1">
    <citation type="submission" date="2023-07" db="EMBL/GenBank/DDBJ databases">
        <title>Sequencing the genomes of 1000 actinobacteria strains.</title>
        <authorList>
            <person name="Klenk H.-P."/>
        </authorList>
    </citation>
    <scope>NUCLEOTIDE SEQUENCE [LARGE SCALE GENOMIC DNA]</scope>
    <source>
        <strain evidence="15 16">DSM 15539</strain>
    </source>
</reference>
<proteinExistence type="inferred from homology"/>
<evidence type="ECO:0000256" key="2">
    <source>
        <dbReference type="ARBA" id="ARBA00001946"/>
    </source>
</evidence>
<dbReference type="GO" id="GO:0004523">
    <property type="term" value="F:RNA-DNA hybrid ribonuclease activity"/>
    <property type="evidence" value="ECO:0007669"/>
    <property type="project" value="UniProtKB-EC"/>
</dbReference>
<comment type="cofactor">
    <cofactor evidence="2">
        <name>Mg(2+)</name>
        <dbReference type="ChEBI" id="CHEBI:18420"/>
    </cofactor>
</comment>
<keyword evidence="6" id="KW-0963">Cytoplasm</keyword>
<keyword evidence="9 12" id="KW-0255">Endonuclease</keyword>
<dbReference type="NCBIfam" id="NF000595">
    <property type="entry name" value="PRK00015.1-3"/>
    <property type="match status" value="1"/>
</dbReference>
<evidence type="ECO:0000256" key="6">
    <source>
        <dbReference type="ARBA" id="ARBA00022490"/>
    </source>
</evidence>
<evidence type="ECO:0000256" key="5">
    <source>
        <dbReference type="ARBA" id="ARBA00007383"/>
    </source>
</evidence>